<feature type="region of interest" description="Disordered" evidence="1">
    <location>
        <begin position="308"/>
        <end position="345"/>
    </location>
</feature>
<feature type="region of interest" description="Disordered" evidence="1">
    <location>
        <begin position="116"/>
        <end position="136"/>
    </location>
</feature>
<dbReference type="OrthoDB" id="4230904at2"/>
<dbReference type="InterPro" id="IPR046253">
    <property type="entry name" value="DUF6286"/>
</dbReference>
<dbReference type="AlphaFoldDB" id="A0A5B0BL56"/>
<evidence type="ECO:0000259" key="3">
    <source>
        <dbReference type="Pfam" id="PF19803"/>
    </source>
</evidence>
<keyword evidence="5" id="KW-1185">Reference proteome</keyword>
<dbReference type="EMBL" id="VDFC01000010">
    <property type="protein sequence ID" value="KAA0942181.1"/>
    <property type="molecule type" value="Genomic_DNA"/>
</dbReference>
<feature type="domain" description="DUF6286" evidence="3">
    <location>
        <begin position="204"/>
        <end position="308"/>
    </location>
</feature>
<gene>
    <name evidence="4" type="ORF">FGF04_03610</name>
</gene>
<reference evidence="4 5" key="1">
    <citation type="submission" date="2019-05" db="EMBL/GenBank/DDBJ databases">
        <authorList>
            <person name="Hariharan J."/>
            <person name="Choudoir M.J."/>
            <person name="Diebold P."/>
            <person name="Panke-Buisse K."/>
            <person name="Buckley D.H."/>
        </authorList>
    </citation>
    <scope>NUCLEOTIDE SEQUENCE [LARGE SCALE GENOMIC DNA]</scope>
    <source>
        <strain evidence="4 5">SUN51</strain>
    </source>
</reference>
<name>A0A5B0BL56_9ACTN</name>
<accession>A0A5B0BL56</accession>
<comment type="caution">
    <text evidence="4">The sequence shown here is derived from an EMBL/GenBank/DDBJ whole genome shotgun (WGS) entry which is preliminary data.</text>
</comment>
<feature type="transmembrane region" description="Helical" evidence="2">
    <location>
        <begin position="194"/>
        <end position="215"/>
    </location>
</feature>
<feature type="compositionally biased region" description="Low complexity" evidence="1">
    <location>
        <begin position="26"/>
        <end position="39"/>
    </location>
</feature>
<evidence type="ECO:0000313" key="4">
    <source>
        <dbReference type="EMBL" id="KAA0942181.1"/>
    </source>
</evidence>
<sequence length="345" mass="35869">MTAAGLRGALTVSDKAVRKIAERSATEATAGPGTGATKGSADVSGRRADVSVDVTLPYPTPLPEAVRSLQQHVTARTHQLTGLDIGTARVGVTALVPAPATAGTVSLDKVSEDEVSLDDSSGAGITQPPSAGRTPRRWWSQRRLPTLLLTLAAAMVCGALALDLILVHAAHRPAAAWRTAALDWLSQHGPGDPTVTACAVAVAVLGLLLIVLALAPGHRGLLTVTAPDPRLRAAVDRAAVASLVRDAVGATQGIGPVKVRVRHRRVTVRAGLAFGDRALAHHEVRHAAHRALEGCELRRVPRLRVKVRPEATWDPGTTTEDSGGREPIPTGGDTTTEPGFEGANH</sequence>
<keyword evidence="2" id="KW-0812">Transmembrane</keyword>
<dbReference type="Pfam" id="PF19803">
    <property type="entry name" value="DUF6286"/>
    <property type="match status" value="1"/>
</dbReference>
<dbReference type="Proteomes" id="UP000324965">
    <property type="component" value="Unassembled WGS sequence"/>
</dbReference>
<feature type="region of interest" description="Disordered" evidence="1">
    <location>
        <begin position="23"/>
        <end position="46"/>
    </location>
</feature>
<evidence type="ECO:0000256" key="1">
    <source>
        <dbReference type="SAM" id="MobiDB-lite"/>
    </source>
</evidence>
<evidence type="ECO:0000313" key="5">
    <source>
        <dbReference type="Proteomes" id="UP000324965"/>
    </source>
</evidence>
<dbReference type="RefSeq" id="WP_149509736.1">
    <property type="nucleotide sequence ID" value="NZ_VDFC01000010.1"/>
</dbReference>
<keyword evidence="2" id="KW-1133">Transmembrane helix</keyword>
<evidence type="ECO:0000256" key="2">
    <source>
        <dbReference type="SAM" id="Phobius"/>
    </source>
</evidence>
<proteinExistence type="predicted"/>
<protein>
    <submittedName>
        <fullName evidence="4">Asp23/Gls24 family envelope stress response protein</fullName>
    </submittedName>
</protein>
<feature type="transmembrane region" description="Helical" evidence="2">
    <location>
        <begin position="146"/>
        <end position="170"/>
    </location>
</feature>
<keyword evidence="2" id="KW-0472">Membrane</keyword>
<organism evidence="4 5">
    <name type="scientific">Streptomyces apricus</name>
    <dbReference type="NCBI Taxonomy" id="1828112"/>
    <lineage>
        <taxon>Bacteria</taxon>
        <taxon>Bacillati</taxon>
        <taxon>Actinomycetota</taxon>
        <taxon>Actinomycetes</taxon>
        <taxon>Kitasatosporales</taxon>
        <taxon>Streptomycetaceae</taxon>
        <taxon>Streptomyces</taxon>
    </lineage>
</organism>